<reference evidence="2" key="1">
    <citation type="submission" date="2020-08" db="EMBL/GenBank/DDBJ databases">
        <title>Genome public.</title>
        <authorList>
            <person name="Liu C."/>
            <person name="Sun Q."/>
        </authorList>
    </citation>
    <scope>NUCLEOTIDE SEQUENCE</scope>
    <source>
        <strain evidence="2">NSJ-24</strain>
    </source>
</reference>
<feature type="transmembrane region" description="Helical" evidence="1">
    <location>
        <begin position="61"/>
        <end position="81"/>
    </location>
</feature>
<keyword evidence="1" id="KW-0812">Transmembrane</keyword>
<evidence type="ECO:0000313" key="2">
    <source>
        <dbReference type="EMBL" id="MBC8568753.1"/>
    </source>
</evidence>
<dbReference type="PANTHER" id="PTHR30354">
    <property type="entry name" value="GNT FAMILY GLUCONATE TRANSPORTER"/>
    <property type="match status" value="1"/>
</dbReference>
<dbReference type="Proteomes" id="UP000610862">
    <property type="component" value="Unassembled WGS sequence"/>
</dbReference>
<feature type="transmembrane region" description="Helical" evidence="1">
    <location>
        <begin position="286"/>
        <end position="307"/>
    </location>
</feature>
<evidence type="ECO:0000313" key="3">
    <source>
        <dbReference type="Proteomes" id="UP000610862"/>
    </source>
</evidence>
<sequence length="435" mass="46456">MNNEVLISGLGLLATFIGMAVLIFKRVSPIIIGPLAAILVCLTSGLPLFKGVTETYMSGTTGFFLSYFFIFLLGNIFGNIYQNSGAAAKIGSLISKKFGAKHCMLACMMSAAILSYGGINSFVIIFSVYPIALKLFEDADLPTYLLPGIVCGGMWTFAMTGPFTPQIPNVVSMQYLGTPSYAGLIPGITGAAVMAVSIIIFMNHSAKKARLRGEHFQWPEGVKRVEEEDDSPNGILSIIPLALVLILFNITKLDIIICLLIGIITALILFHRHLPKPEMLDMFNNAAVSSVTVIINTAVIVGFGSVAKATPFYQYATDVLLNSDANPYIVAAVGANIFAGILGSASGGISLMYETLGDTFIEYGSQGYNLGFIHRLCSDGCGGLDSLPWNGSIVSVFAICNTTHKLSYKYNFVTCLIVPVAATFLVALPLCIIIG</sequence>
<name>A0A926E7R4_9FIRM</name>
<dbReference type="PANTHER" id="PTHR30354:SF7">
    <property type="entry name" value="BLL7963 PROTEIN"/>
    <property type="match status" value="1"/>
</dbReference>
<evidence type="ECO:0000256" key="1">
    <source>
        <dbReference type="SAM" id="Phobius"/>
    </source>
</evidence>
<dbReference type="Pfam" id="PF02447">
    <property type="entry name" value="GntP_permease"/>
    <property type="match status" value="1"/>
</dbReference>
<dbReference type="AlphaFoldDB" id="A0A926E7R4"/>
<dbReference type="InterPro" id="IPR003474">
    <property type="entry name" value="Glcn_transporter"/>
</dbReference>
<protein>
    <submittedName>
        <fullName evidence="2">GntP family permease</fullName>
    </submittedName>
</protein>
<dbReference type="GO" id="GO:0015128">
    <property type="term" value="F:gluconate transmembrane transporter activity"/>
    <property type="evidence" value="ECO:0007669"/>
    <property type="project" value="InterPro"/>
</dbReference>
<keyword evidence="1" id="KW-1133">Transmembrane helix</keyword>
<feature type="transmembrane region" description="Helical" evidence="1">
    <location>
        <begin position="410"/>
        <end position="434"/>
    </location>
</feature>
<proteinExistence type="predicted"/>
<feature type="transmembrane region" description="Helical" evidence="1">
    <location>
        <begin position="181"/>
        <end position="202"/>
    </location>
</feature>
<keyword evidence="1" id="KW-0472">Membrane</keyword>
<feature type="transmembrane region" description="Helical" evidence="1">
    <location>
        <begin position="6"/>
        <end position="24"/>
    </location>
</feature>
<feature type="transmembrane region" description="Helical" evidence="1">
    <location>
        <begin position="31"/>
        <end position="49"/>
    </location>
</feature>
<comment type="caution">
    <text evidence="2">The sequence shown here is derived from an EMBL/GenBank/DDBJ whole genome shotgun (WGS) entry which is preliminary data.</text>
</comment>
<organism evidence="2 3">
    <name type="scientific">Lentihominibacter hominis</name>
    <dbReference type="NCBI Taxonomy" id="2763645"/>
    <lineage>
        <taxon>Bacteria</taxon>
        <taxon>Bacillati</taxon>
        <taxon>Bacillota</taxon>
        <taxon>Clostridia</taxon>
        <taxon>Peptostreptococcales</taxon>
        <taxon>Anaerovoracaceae</taxon>
        <taxon>Lentihominibacter</taxon>
    </lineage>
</organism>
<dbReference type="GO" id="GO:0005886">
    <property type="term" value="C:plasma membrane"/>
    <property type="evidence" value="ECO:0007669"/>
    <property type="project" value="TreeGrafter"/>
</dbReference>
<feature type="transmembrane region" description="Helical" evidence="1">
    <location>
        <begin position="328"/>
        <end position="353"/>
    </location>
</feature>
<feature type="transmembrane region" description="Helical" evidence="1">
    <location>
        <begin position="255"/>
        <end position="274"/>
    </location>
</feature>
<keyword evidence="3" id="KW-1185">Reference proteome</keyword>
<dbReference type="RefSeq" id="WP_177268511.1">
    <property type="nucleotide sequence ID" value="NZ_JACRTA010000003.1"/>
</dbReference>
<gene>
    <name evidence="2" type="ORF">H8692_08285</name>
</gene>
<dbReference type="EMBL" id="JACRTA010000003">
    <property type="protein sequence ID" value="MBC8568753.1"/>
    <property type="molecule type" value="Genomic_DNA"/>
</dbReference>
<feature type="transmembrane region" description="Helical" evidence="1">
    <location>
        <begin position="102"/>
        <end position="129"/>
    </location>
</feature>
<accession>A0A926E7R4</accession>